<accession>A0A7X1B3L8</accession>
<dbReference type="RefSeq" id="WP_185658905.1">
    <property type="nucleotide sequence ID" value="NZ_CAWPOO010000005.1"/>
</dbReference>
<dbReference type="InterPro" id="IPR029058">
    <property type="entry name" value="AB_hydrolase_fold"/>
</dbReference>
<keyword evidence="5" id="KW-1185">Reference proteome</keyword>
<gene>
    <name evidence="4" type="ORF">H5P27_03095</name>
</gene>
<name>A0A7X1B3L8_9BACT</name>
<keyword evidence="1" id="KW-0378">Hydrolase</keyword>
<reference evidence="4 5" key="1">
    <citation type="submission" date="2020-07" db="EMBL/GenBank/DDBJ databases">
        <authorList>
            <person name="Feng X."/>
        </authorList>
    </citation>
    <scope>NUCLEOTIDE SEQUENCE [LARGE SCALE GENOMIC DNA]</scope>
    <source>
        <strain evidence="4 5">JCM23202</strain>
    </source>
</reference>
<protein>
    <submittedName>
        <fullName evidence="4">Prolyl oligopeptidase family serine peptidase</fullName>
    </submittedName>
</protein>
<evidence type="ECO:0000313" key="5">
    <source>
        <dbReference type="Proteomes" id="UP000526501"/>
    </source>
</evidence>
<dbReference type="InterPro" id="IPR001375">
    <property type="entry name" value="Peptidase_S9_cat"/>
</dbReference>
<organism evidence="4 5">
    <name type="scientific">Pelagicoccus albus</name>
    <dbReference type="NCBI Taxonomy" id="415222"/>
    <lineage>
        <taxon>Bacteria</taxon>
        <taxon>Pseudomonadati</taxon>
        <taxon>Verrucomicrobiota</taxon>
        <taxon>Opitutia</taxon>
        <taxon>Puniceicoccales</taxon>
        <taxon>Pelagicoccaceae</taxon>
        <taxon>Pelagicoccus</taxon>
    </lineage>
</organism>
<dbReference type="Gene3D" id="3.40.50.1820">
    <property type="entry name" value="alpha/beta hydrolase"/>
    <property type="match status" value="1"/>
</dbReference>
<evidence type="ECO:0000313" key="4">
    <source>
        <dbReference type="EMBL" id="MBC2605021.1"/>
    </source>
</evidence>
<dbReference type="GO" id="GO:0004252">
    <property type="term" value="F:serine-type endopeptidase activity"/>
    <property type="evidence" value="ECO:0007669"/>
    <property type="project" value="TreeGrafter"/>
</dbReference>
<evidence type="ECO:0000256" key="1">
    <source>
        <dbReference type="ARBA" id="ARBA00022801"/>
    </source>
</evidence>
<dbReference type="SUPFAM" id="SSF53474">
    <property type="entry name" value="alpha/beta-Hydrolases"/>
    <property type="match status" value="1"/>
</dbReference>
<sequence length="627" mass="68499">MIPKTLSLISLAVLAAFSVHAGEFAKYLLLNTADFVSLAPDGEHVAMIEKSPEGGSIITIADTQNYDSDVTHASDGKGGKAEVTDLRWLDSEHLVVVATLDEGNGLYVFKLGDRSPVRLEREGNRKLLSVVPGTNRFSVMQTSDDSNDWSKVYEYSEVGGEFSARLLYEAPSKEIEVHSDSKGQVRLVKKPEESGAGNPAWYRIDADGSEVKLINLSPWTRVYGFHGSSSKVLAGGYLGGNGTSIATYDIESDKVAQVLTTHASFSLDKLGEIVFDSSSHKVAGFTLVGVELRSFWLDPRYKAAQGRIDQALAGSVNRIISYCESTNSALVERIYPMLPRQICLMNIESGENHILVHGGGRVLPNEVGATKLVTVPNRHGHSLPVVLTMPVGYEGGEVPLVIWIRQGVWNGLDRVEWSPEANFFAANGFAVARVNYRGSEGFLGDLSADLSKASGIRATFEDLDDVRRALVEAELVRADKVAVGGEGAGAWAAAYLAKSYPDRYQAALCINGLYDLEAAIDEKSGYNAKAGVELNFASSWSGMPKNEVLTFQMASGFKEFPRYTFVCYGKWSPREHQDQALVFVKSARKAGSNVKVWQDDWWGVNYDGFQRIEAFERAATVLKSAFK</sequence>
<feature type="domain" description="Peptidase S9 prolyl oligopeptidase catalytic" evidence="3">
    <location>
        <begin position="419"/>
        <end position="595"/>
    </location>
</feature>
<proteinExistence type="predicted"/>
<dbReference type="PANTHER" id="PTHR42776:SF27">
    <property type="entry name" value="DIPEPTIDYL PEPTIDASE FAMILY MEMBER 6"/>
    <property type="match status" value="1"/>
</dbReference>
<evidence type="ECO:0000256" key="2">
    <source>
        <dbReference type="SAM" id="SignalP"/>
    </source>
</evidence>
<feature type="chain" id="PRO_5031188615" evidence="2">
    <location>
        <begin position="22"/>
        <end position="627"/>
    </location>
</feature>
<feature type="signal peptide" evidence="2">
    <location>
        <begin position="1"/>
        <end position="21"/>
    </location>
</feature>
<dbReference type="GO" id="GO:0006508">
    <property type="term" value="P:proteolysis"/>
    <property type="evidence" value="ECO:0007669"/>
    <property type="project" value="InterPro"/>
</dbReference>
<comment type="caution">
    <text evidence="4">The sequence shown here is derived from an EMBL/GenBank/DDBJ whole genome shotgun (WGS) entry which is preliminary data.</text>
</comment>
<dbReference type="Pfam" id="PF00326">
    <property type="entry name" value="Peptidase_S9"/>
    <property type="match status" value="1"/>
</dbReference>
<keyword evidence="2" id="KW-0732">Signal</keyword>
<dbReference type="AlphaFoldDB" id="A0A7X1B3L8"/>
<dbReference type="Proteomes" id="UP000526501">
    <property type="component" value="Unassembled WGS sequence"/>
</dbReference>
<dbReference type="EMBL" id="JACHVC010000005">
    <property type="protein sequence ID" value="MBC2605021.1"/>
    <property type="molecule type" value="Genomic_DNA"/>
</dbReference>
<evidence type="ECO:0000259" key="3">
    <source>
        <dbReference type="Pfam" id="PF00326"/>
    </source>
</evidence>
<dbReference type="PANTHER" id="PTHR42776">
    <property type="entry name" value="SERINE PEPTIDASE S9 FAMILY MEMBER"/>
    <property type="match status" value="1"/>
</dbReference>
<dbReference type="SUPFAM" id="SSF82171">
    <property type="entry name" value="DPP6 N-terminal domain-like"/>
    <property type="match status" value="1"/>
</dbReference>